<dbReference type="GO" id="GO:0009002">
    <property type="term" value="F:serine-type D-Ala-D-Ala carboxypeptidase activity"/>
    <property type="evidence" value="ECO:0007669"/>
    <property type="project" value="UniProtKB-EC"/>
</dbReference>
<dbReference type="InterPro" id="IPR036950">
    <property type="entry name" value="PBP_transglycosylase"/>
</dbReference>
<comment type="caution">
    <text evidence="12">The sequence shown here is derived from an EMBL/GenBank/DDBJ whole genome shotgun (WGS) entry which is preliminary data.</text>
</comment>
<dbReference type="Pfam" id="PF00905">
    <property type="entry name" value="Transpeptidase"/>
    <property type="match status" value="1"/>
</dbReference>
<dbReference type="InterPro" id="IPR023346">
    <property type="entry name" value="Lysozyme-like_dom_sf"/>
</dbReference>
<dbReference type="GO" id="GO:0009252">
    <property type="term" value="P:peptidoglycan biosynthetic process"/>
    <property type="evidence" value="ECO:0007669"/>
    <property type="project" value="TreeGrafter"/>
</dbReference>
<evidence type="ECO:0000313" key="12">
    <source>
        <dbReference type="EMBL" id="RKS79317.1"/>
    </source>
</evidence>
<dbReference type="AlphaFoldDB" id="A0A495QZ30"/>
<dbReference type="GO" id="GO:0008955">
    <property type="term" value="F:peptidoglycan glycosyltransferase activity"/>
    <property type="evidence" value="ECO:0007669"/>
    <property type="project" value="UniProtKB-EC"/>
</dbReference>
<keyword evidence="4" id="KW-0808">Transferase</keyword>
<reference evidence="12 13" key="1">
    <citation type="submission" date="2018-10" db="EMBL/GenBank/DDBJ databases">
        <title>Genomic Encyclopedia of Archaeal and Bacterial Type Strains, Phase II (KMG-II): from individual species to whole genera.</title>
        <authorList>
            <person name="Goeker M."/>
        </authorList>
    </citation>
    <scope>NUCLEOTIDE SEQUENCE [LARGE SCALE GENOMIC DNA]</scope>
    <source>
        <strain evidence="12 13">DSM 43383</strain>
    </source>
</reference>
<dbReference type="SUPFAM" id="SSF53955">
    <property type="entry name" value="Lysozyme-like"/>
    <property type="match status" value="1"/>
</dbReference>
<dbReference type="PANTHER" id="PTHR32282:SF34">
    <property type="entry name" value="PENICILLIN-BINDING PROTEIN 1A"/>
    <property type="match status" value="1"/>
</dbReference>
<evidence type="ECO:0000256" key="3">
    <source>
        <dbReference type="ARBA" id="ARBA00022676"/>
    </source>
</evidence>
<sequence>MPSWKVVVAVVSVLILGMAALVIVAYANTPIPTEKQQDALRQESVIMFSDGSPLARIGTHREDIPLSKVPKHVQDAVLAAEHRGFWHEPGISPTGIAGAFYRAVVGGEVAGASTITQQMARNYYAGLSRDRTASRKIKEILISIRLGREMDKAKILELYLNTVPFGRRSYGIQAASRAYFHKPITDVNVSEAAMLAALIQRPSYFKTFGPASDPAKQALINRWNYVLDGMVEEGWLDSGKRAAAQFPQTQENWSDVPEDPNTGYLRDRVIAELNRLGIDDQMLETGGLRIKTTFNKDLQNYMNKAVKQIHKENGLNSEIKFGLAAIDPKTGGVIAAYGGPDYRKQQFDNSFQGEVQPGSSFKPIVLATALDQGISLQTMMDGSYKRTINGATFTNDNRSENGVYSLKQMTAMSINTSYVELGQRVQLPKVIEMAKKMGIPEKTENLDPSYTSLPLGVIDASAVTMASVYSTFAAEGKHRDAHVIAEITTNKNGPVTNKDGKLLEKLPWEKPRTVFSAGVARDATSAMRAVVTSGTGQRASLGARPVAGKTGTTDENKSAWFVGYTPELVTASAMWRQDKAGNRKSLIGVGNYDQVYGGTVPADLFKRFMLKALEGKQITQFGPPANVGQLAPWSKAEPKPTTSPTPKASETPRCEPDRPRPGCESQTPTPPTSPSPPSPGEVPCDRFNMPIGCNPDLPPKGDKTWWCAQPAHQNHPECRDVEPPDPNDPNGN</sequence>
<evidence type="ECO:0000256" key="4">
    <source>
        <dbReference type="ARBA" id="ARBA00022679"/>
    </source>
</evidence>
<dbReference type="SUPFAM" id="SSF56601">
    <property type="entry name" value="beta-lactamase/transpeptidase-like"/>
    <property type="match status" value="1"/>
</dbReference>
<evidence type="ECO:0000313" key="13">
    <source>
        <dbReference type="Proteomes" id="UP000274601"/>
    </source>
</evidence>
<keyword evidence="3" id="KW-0328">Glycosyltransferase</keyword>
<dbReference type="RefSeq" id="WP_246006731.1">
    <property type="nucleotide sequence ID" value="NZ_RBWU01000001.1"/>
</dbReference>
<organism evidence="12 13">
    <name type="scientific">Actinomadura pelletieri DSM 43383</name>
    <dbReference type="NCBI Taxonomy" id="1120940"/>
    <lineage>
        <taxon>Bacteria</taxon>
        <taxon>Bacillati</taxon>
        <taxon>Actinomycetota</taxon>
        <taxon>Actinomycetes</taxon>
        <taxon>Streptosporangiales</taxon>
        <taxon>Thermomonosporaceae</taxon>
        <taxon>Actinomadura</taxon>
    </lineage>
</organism>
<keyword evidence="1 12" id="KW-0121">Carboxypeptidase</keyword>
<proteinExistence type="predicted"/>
<feature type="domain" description="Glycosyl transferase family 51" evidence="11">
    <location>
        <begin position="51"/>
        <end position="230"/>
    </location>
</feature>
<dbReference type="GO" id="GO:0030288">
    <property type="term" value="C:outer membrane-bounded periplasmic space"/>
    <property type="evidence" value="ECO:0007669"/>
    <property type="project" value="TreeGrafter"/>
</dbReference>
<evidence type="ECO:0000256" key="8">
    <source>
        <dbReference type="ARBA" id="ARBA00049902"/>
    </source>
</evidence>
<comment type="catalytic activity">
    <reaction evidence="7">
        <text>Preferential cleavage: (Ac)2-L-Lys-D-Ala-|-D-Ala. Also transpeptidation of peptidyl-alanyl moieties that are N-acyl substituents of D-alanine.</text>
        <dbReference type="EC" id="3.4.16.4"/>
    </reaction>
</comment>
<evidence type="ECO:0000256" key="1">
    <source>
        <dbReference type="ARBA" id="ARBA00022645"/>
    </source>
</evidence>
<evidence type="ECO:0000256" key="6">
    <source>
        <dbReference type="ARBA" id="ARBA00023268"/>
    </source>
</evidence>
<evidence type="ECO:0000256" key="5">
    <source>
        <dbReference type="ARBA" id="ARBA00022801"/>
    </source>
</evidence>
<evidence type="ECO:0000256" key="9">
    <source>
        <dbReference type="SAM" id="MobiDB-lite"/>
    </source>
</evidence>
<dbReference type="Gene3D" id="1.10.3810.10">
    <property type="entry name" value="Biosynthetic peptidoglycan transglycosylase-like"/>
    <property type="match status" value="1"/>
</dbReference>
<dbReference type="EMBL" id="RBWU01000001">
    <property type="protein sequence ID" value="RKS79317.1"/>
    <property type="molecule type" value="Genomic_DNA"/>
</dbReference>
<dbReference type="InterPro" id="IPR001460">
    <property type="entry name" value="PCN-bd_Tpept"/>
</dbReference>
<evidence type="ECO:0000259" key="10">
    <source>
        <dbReference type="Pfam" id="PF00905"/>
    </source>
</evidence>
<accession>A0A495QZ30</accession>
<keyword evidence="6" id="KW-0511">Multifunctional enzyme</keyword>
<dbReference type="GO" id="GO:0008658">
    <property type="term" value="F:penicillin binding"/>
    <property type="evidence" value="ECO:0007669"/>
    <property type="project" value="InterPro"/>
</dbReference>
<name>A0A495QZ30_9ACTN</name>
<dbReference type="GO" id="GO:0006508">
    <property type="term" value="P:proteolysis"/>
    <property type="evidence" value="ECO:0007669"/>
    <property type="project" value="UniProtKB-KW"/>
</dbReference>
<dbReference type="Proteomes" id="UP000274601">
    <property type="component" value="Unassembled WGS sequence"/>
</dbReference>
<evidence type="ECO:0000256" key="7">
    <source>
        <dbReference type="ARBA" id="ARBA00034000"/>
    </source>
</evidence>
<feature type="compositionally biased region" description="Pro residues" evidence="9">
    <location>
        <begin position="668"/>
        <end position="680"/>
    </location>
</feature>
<dbReference type="Pfam" id="PF00912">
    <property type="entry name" value="Transgly"/>
    <property type="match status" value="1"/>
</dbReference>
<keyword evidence="5" id="KW-0378">Hydrolase</keyword>
<gene>
    <name evidence="12" type="ORF">BZB76_0775</name>
</gene>
<keyword evidence="13" id="KW-1185">Reference proteome</keyword>
<dbReference type="PANTHER" id="PTHR32282">
    <property type="entry name" value="BINDING PROTEIN TRANSPEPTIDASE, PUTATIVE-RELATED"/>
    <property type="match status" value="1"/>
</dbReference>
<keyword evidence="2" id="KW-0645">Protease</keyword>
<feature type="domain" description="Penicillin-binding protein transpeptidase" evidence="10">
    <location>
        <begin position="325"/>
        <end position="567"/>
    </location>
</feature>
<evidence type="ECO:0000259" key="11">
    <source>
        <dbReference type="Pfam" id="PF00912"/>
    </source>
</evidence>
<dbReference type="Gene3D" id="3.40.710.10">
    <property type="entry name" value="DD-peptidase/beta-lactamase superfamily"/>
    <property type="match status" value="1"/>
</dbReference>
<dbReference type="InterPro" id="IPR012338">
    <property type="entry name" value="Beta-lactam/transpept-like"/>
</dbReference>
<feature type="compositionally biased region" description="Low complexity" evidence="9">
    <location>
        <begin position="639"/>
        <end position="649"/>
    </location>
</feature>
<dbReference type="InterPro" id="IPR050396">
    <property type="entry name" value="Glycosyltr_51/Transpeptidase"/>
</dbReference>
<dbReference type="InterPro" id="IPR001264">
    <property type="entry name" value="Glyco_trans_51"/>
</dbReference>
<feature type="compositionally biased region" description="Basic and acidic residues" evidence="9">
    <location>
        <begin position="650"/>
        <end position="661"/>
    </location>
</feature>
<feature type="region of interest" description="Disordered" evidence="9">
    <location>
        <begin position="620"/>
        <end position="732"/>
    </location>
</feature>
<protein>
    <submittedName>
        <fullName evidence="12">Membrane peptidoglycan carboxypeptidase</fullName>
    </submittedName>
</protein>
<comment type="catalytic activity">
    <reaction evidence="8">
        <text>[GlcNAc-(1-&gt;4)-Mur2Ac(oyl-L-Ala-gamma-D-Glu-L-Lys-D-Ala-D-Ala)](n)-di-trans,octa-cis-undecaprenyl diphosphate + beta-D-GlcNAc-(1-&gt;4)-Mur2Ac(oyl-L-Ala-gamma-D-Glu-L-Lys-D-Ala-D-Ala)-di-trans,octa-cis-undecaprenyl diphosphate = [GlcNAc-(1-&gt;4)-Mur2Ac(oyl-L-Ala-gamma-D-Glu-L-Lys-D-Ala-D-Ala)](n+1)-di-trans,octa-cis-undecaprenyl diphosphate + di-trans,octa-cis-undecaprenyl diphosphate + H(+)</text>
        <dbReference type="Rhea" id="RHEA:23708"/>
        <dbReference type="Rhea" id="RHEA-COMP:9602"/>
        <dbReference type="Rhea" id="RHEA-COMP:9603"/>
        <dbReference type="ChEBI" id="CHEBI:15378"/>
        <dbReference type="ChEBI" id="CHEBI:58405"/>
        <dbReference type="ChEBI" id="CHEBI:60033"/>
        <dbReference type="ChEBI" id="CHEBI:78435"/>
        <dbReference type="EC" id="2.4.99.28"/>
    </reaction>
</comment>
<evidence type="ECO:0000256" key="2">
    <source>
        <dbReference type="ARBA" id="ARBA00022670"/>
    </source>
</evidence>